<dbReference type="SUPFAM" id="SSF103473">
    <property type="entry name" value="MFS general substrate transporter"/>
    <property type="match status" value="1"/>
</dbReference>
<evidence type="ECO:0000313" key="9">
    <source>
        <dbReference type="Proteomes" id="UP000796880"/>
    </source>
</evidence>
<evidence type="ECO:0000259" key="7">
    <source>
        <dbReference type="PROSITE" id="PS50850"/>
    </source>
</evidence>
<protein>
    <recommendedName>
        <fullName evidence="7">Major facilitator superfamily (MFS) profile domain-containing protein</fullName>
    </recommendedName>
</protein>
<sequence length="428" mass="46841">MGDGIANYSVEEALVAMGFGKFQVLVLGYAGMAWISEAMEMMLLSFVGPALSSSWGLSSNQQAFLTTVVFAGMLVGAYSWGIVSDRHGRRKGFLITAIVTSSAGFMSALAPNYTSLIIFRCLVGVGLGGGPVLSSWFLEFIPAPNRGTWMVIFSAFWTVGTIFEASLAWFVMPTLGWRWLLALSSLPSSLLLVFYSVAPESPRFLCLKGRTTEALCVLEKIARLNGTKLPSGILISDHQIELHEKSLPTEDSHLLSPRRDEDATPKVMESNFGGVSSLLTLLSPKLVKSTLLLWLVFFGNAFSYYGLVLLTSELSGGHGKCMPNKMRSEKSHDVSYKDVFITSFAEIPGLLISAATVDRLGRKLSMSSMFFLCCIFLLPLVVHQPQELTTGLLFGARICITATFTIVYIYAPEESAYFYSLLKPRVVN</sequence>
<dbReference type="EMBL" id="VOIH02000012">
    <property type="protein sequence ID" value="KAF3432311.1"/>
    <property type="molecule type" value="Genomic_DNA"/>
</dbReference>
<feature type="transmembrane region" description="Helical" evidence="6">
    <location>
        <begin position="13"/>
        <end position="34"/>
    </location>
</feature>
<evidence type="ECO:0000256" key="3">
    <source>
        <dbReference type="ARBA" id="ARBA00022692"/>
    </source>
</evidence>
<dbReference type="GO" id="GO:0022857">
    <property type="term" value="F:transmembrane transporter activity"/>
    <property type="evidence" value="ECO:0007669"/>
    <property type="project" value="InterPro"/>
</dbReference>
<feature type="transmembrane region" description="Helical" evidence="6">
    <location>
        <begin position="63"/>
        <end position="81"/>
    </location>
</feature>
<dbReference type="InterPro" id="IPR020846">
    <property type="entry name" value="MFS_dom"/>
</dbReference>
<dbReference type="Gene3D" id="1.20.1250.20">
    <property type="entry name" value="MFS general substrate transporter like domains"/>
    <property type="match status" value="1"/>
</dbReference>
<dbReference type="InterPro" id="IPR036259">
    <property type="entry name" value="MFS_trans_sf"/>
</dbReference>
<organism evidence="8 9">
    <name type="scientific">Rhamnella rubrinervis</name>
    <dbReference type="NCBI Taxonomy" id="2594499"/>
    <lineage>
        <taxon>Eukaryota</taxon>
        <taxon>Viridiplantae</taxon>
        <taxon>Streptophyta</taxon>
        <taxon>Embryophyta</taxon>
        <taxon>Tracheophyta</taxon>
        <taxon>Spermatophyta</taxon>
        <taxon>Magnoliopsida</taxon>
        <taxon>eudicotyledons</taxon>
        <taxon>Gunneridae</taxon>
        <taxon>Pentapetalae</taxon>
        <taxon>rosids</taxon>
        <taxon>fabids</taxon>
        <taxon>Rosales</taxon>
        <taxon>Rhamnaceae</taxon>
        <taxon>rhamnoid group</taxon>
        <taxon>Rhamneae</taxon>
        <taxon>Rhamnella</taxon>
    </lineage>
</organism>
<comment type="caution">
    <text evidence="8">The sequence shown here is derived from an EMBL/GenBank/DDBJ whole genome shotgun (WGS) entry which is preliminary data.</text>
</comment>
<feature type="transmembrane region" description="Helical" evidence="6">
    <location>
        <begin position="93"/>
        <end position="111"/>
    </location>
</feature>
<evidence type="ECO:0000256" key="1">
    <source>
        <dbReference type="ARBA" id="ARBA00004141"/>
    </source>
</evidence>
<dbReference type="OrthoDB" id="4139357at2759"/>
<comment type="subcellular location">
    <subcellularLocation>
        <location evidence="1">Membrane</location>
        <topology evidence="1">Multi-pass membrane protein</topology>
    </subcellularLocation>
</comment>
<evidence type="ECO:0000256" key="4">
    <source>
        <dbReference type="ARBA" id="ARBA00022989"/>
    </source>
</evidence>
<dbReference type="AlphaFoldDB" id="A0A8K0GPB5"/>
<dbReference type="PROSITE" id="PS50850">
    <property type="entry name" value="MFS"/>
    <property type="match status" value="1"/>
</dbReference>
<keyword evidence="4 6" id="KW-1133">Transmembrane helix</keyword>
<feature type="domain" description="Major facilitator superfamily (MFS) profile" evidence="7">
    <location>
        <begin position="26"/>
        <end position="428"/>
    </location>
</feature>
<dbReference type="Proteomes" id="UP000796880">
    <property type="component" value="Unassembled WGS sequence"/>
</dbReference>
<dbReference type="InterPro" id="IPR005829">
    <property type="entry name" value="Sugar_transporter_CS"/>
</dbReference>
<evidence type="ECO:0000313" key="8">
    <source>
        <dbReference type="EMBL" id="KAF3432311.1"/>
    </source>
</evidence>
<keyword evidence="2" id="KW-0813">Transport</keyword>
<gene>
    <name evidence="8" type="ORF">FNV43_RR27051</name>
</gene>
<dbReference type="GO" id="GO:0016020">
    <property type="term" value="C:membrane"/>
    <property type="evidence" value="ECO:0007669"/>
    <property type="project" value="UniProtKB-SubCell"/>
</dbReference>
<keyword evidence="9" id="KW-1185">Reference proteome</keyword>
<feature type="transmembrane region" description="Helical" evidence="6">
    <location>
        <begin position="150"/>
        <end position="171"/>
    </location>
</feature>
<feature type="transmembrane region" description="Helical" evidence="6">
    <location>
        <begin position="291"/>
        <end position="310"/>
    </location>
</feature>
<keyword evidence="5 6" id="KW-0472">Membrane</keyword>
<dbReference type="PANTHER" id="PTHR23511:SF44">
    <property type="entry name" value="MAJOR FACILITATOR, SUGAR TRANSPORTER, MAJOR FACILITATOR SUPERFAMILY"/>
    <property type="match status" value="1"/>
</dbReference>
<feature type="transmembrane region" description="Helical" evidence="6">
    <location>
        <begin position="388"/>
        <end position="411"/>
    </location>
</feature>
<name>A0A8K0GPB5_9ROSA</name>
<reference evidence="8" key="1">
    <citation type="submission" date="2020-03" db="EMBL/GenBank/DDBJ databases">
        <title>A high-quality chromosome-level genome assembly of a woody plant with both climbing and erect habits, Rhamnella rubrinervis.</title>
        <authorList>
            <person name="Lu Z."/>
            <person name="Yang Y."/>
            <person name="Zhu X."/>
            <person name="Sun Y."/>
        </authorList>
    </citation>
    <scope>NUCLEOTIDE SEQUENCE</scope>
    <source>
        <strain evidence="8">BYM</strain>
        <tissue evidence="8">Leaf</tissue>
    </source>
</reference>
<feature type="transmembrane region" description="Helical" evidence="6">
    <location>
        <begin position="117"/>
        <end position="138"/>
    </location>
</feature>
<proteinExistence type="predicted"/>
<feature type="transmembrane region" description="Helical" evidence="6">
    <location>
        <begin position="177"/>
        <end position="198"/>
    </location>
</feature>
<feature type="transmembrane region" description="Helical" evidence="6">
    <location>
        <begin position="364"/>
        <end position="382"/>
    </location>
</feature>
<dbReference type="InterPro" id="IPR005828">
    <property type="entry name" value="MFS_sugar_transport-like"/>
</dbReference>
<evidence type="ECO:0000256" key="5">
    <source>
        <dbReference type="ARBA" id="ARBA00023136"/>
    </source>
</evidence>
<accession>A0A8K0GPB5</accession>
<dbReference type="Pfam" id="PF00083">
    <property type="entry name" value="Sugar_tr"/>
    <property type="match status" value="1"/>
</dbReference>
<evidence type="ECO:0000256" key="2">
    <source>
        <dbReference type="ARBA" id="ARBA00022448"/>
    </source>
</evidence>
<dbReference type="FunFam" id="1.20.1250.20:FF:000232">
    <property type="entry name" value="Organic cation/carnitine transporter 7"/>
    <property type="match status" value="1"/>
</dbReference>
<dbReference type="PANTHER" id="PTHR23511">
    <property type="entry name" value="SYNAPTIC VESICLE GLYCOPROTEIN 2"/>
    <property type="match status" value="1"/>
</dbReference>
<evidence type="ECO:0000256" key="6">
    <source>
        <dbReference type="SAM" id="Phobius"/>
    </source>
</evidence>
<dbReference type="PROSITE" id="PS00216">
    <property type="entry name" value="SUGAR_TRANSPORT_1"/>
    <property type="match status" value="1"/>
</dbReference>
<feature type="transmembrane region" description="Helical" evidence="6">
    <location>
        <begin position="339"/>
        <end position="357"/>
    </location>
</feature>
<keyword evidence="3 6" id="KW-0812">Transmembrane</keyword>